<evidence type="ECO:0000313" key="1">
    <source>
        <dbReference type="EMBL" id="MFC0319649.1"/>
    </source>
</evidence>
<dbReference type="SUPFAM" id="SSF48537">
    <property type="entry name" value="Phospholipase C/P1 nuclease"/>
    <property type="match status" value="1"/>
</dbReference>
<comment type="caution">
    <text evidence="1">The sequence shown here is derived from an EMBL/GenBank/DDBJ whole genome shotgun (WGS) entry which is preliminary data.</text>
</comment>
<proteinExistence type="predicted"/>
<name>A0ABV6HM32_9SPHI</name>
<dbReference type="Gene3D" id="1.10.575.10">
    <property type="entry name" value="P1 Nuclease"/>
    <property type="match status" value="1"/>
</dbReference>
<dbReference type="CDD" id="cd10981">
    <property type="entry name" value="ZnPC_S1P1"/>
    <property type="match status" value="1"/>
</dbReference>
<evidence type="ECO:0000313" key="2">
    <source>
        <dbReference type="Proteomes" id="UP001589774"/>
    </source>
</evidence>
<dbReference type="Proteomes" id="UP001589774">
    <property type="component" value="Unassembled WGS sequence"/>
</dbReference>
<accession>A0ABV6HM32</accession>
<dbReference type="InterPro" id="IPR008947">
    <property type="entry name" value="PLipase_C/P1_nuclease_dom_sf"/>
</dbReference>
<dbReference type="EMBL" id="JBHLWO010000002">
    <property type="protein sequence ID" value="MFC0319649.1"/>
    <property type="molecule type" value="Genomic_DNA"/>
</dbReference>
<keyword evidence="2" id="KW-1185">Reference proteome</keyword>
<sequence length="318" mass="37048">MNRILTFLLACTTIFFLSSWGFYAHREINRLAVFTLPSQLAPFYKKHLLYLSEHAVDADKRRYANEYEAARHYIDIDAYGSHPFDSLPKHWSEAVSKYGEDTLNSHGIVPWQIDRTYRLLTKAFSDGELSKILRYSADLGHYIADAHVPLHTTHNYNGQLTNQVGIHAFWESRLPELFAHQYNFIVGRARYVADPLDEAWRIVQQSFLLVDSVLTLESTLNDRHPKEKKYTYENRLRTLERVYSRSYSTAYHRSLGGMVERQMRKSILATGSFWYSAWIDAGQPDLENLLKIDSRHLVNPEKDSIPPNGKAFGREEWQ</sequence>
<protein>
    <submittedName>
        <fullName evidence="1">Zinc dependent phospholipase C family protein</fullName>
    </submittedName>
</protein>
<reference evidence="1 2" key="1">
    <citation type="submission" date="2024-09" db="EMBL/GenBank/DDBJ databases">
        <authorList>
            <person name="Sun Q."/>
            <person name="Mori K."/>
        </authorList>
    </citation>
    <scope>NUCLEOTIDE SEQUENCE [LARGE SCALE GENOMIC DNA]</scope>
    <source>
        <strain evidence="1 2">CCM 7765</strain>
    </source>
</reference>
<organism evidence="1 2">
    <name type="scientific">Olivibacter oleidegradans</name>
    <dbReference type="NCBI Taxonomy" id="760123"/>
    <lineage>
        <taxon>Bacteria</taxon>
        <taxon>Pseudomonadati</taxon>
        <taxon>Bacteroidota</taxon>
        <taxon>Sphingobacteriia</taxon>
        <taxon>Sphingobacteriales</taxon>
        <taxon>Sphingobacteriaceae</taxon>
        <taxon>Olivibacter</taxon>
    </lineage>
</organism>
<gene>
    <name evidence="1" type="ORF">ACFFI0_15110</name>
</gene>
<dbReference type="RefSeq" id="WP_242627171.1">
    <property type="nucleotide sequence ID" value="NZ_JBHLWO010000002.1"/>
</dbReference>